<dbReference type="Gene3D" id="3.40.50.720">
    <property type="entry name" value="NAD(P)-binding Rossmann-like Domain"/>
    <property type="match status" value="1"/>
</dbReference>
<dbReference type="InterPro" id="IPR029069">
    <property type="entry name" value="HotDog_dom_sf"/>
</dbReference>
<evidence type="ECO:0000313" key="5">
    <source>
        <dbReference type="EMBL" id="KAL2550977.1"/>
    </source>
</evidence>
<protein>
    <submittedName>
        <fullName evidence="5">NAD(P)-binding Rossmann-fold superfamily protein</fullName>
    </submittedName>
</protein>
<dbReference type="InterPro" id="IPR036291">
    <property type="entry name" value="NAD(P)-bd_dom_sf"/>
</dbReference>
<accession>A0ABD1WMQ3</accession>
<dbReference type="AlphaFoldDB" id="A0ABD1WMQ3"/>
<dbReference type="InterPro" id="IPR001509">
    <property type="entry name" value="Epimerase_deHydtase"/>
</dbReference>
<dbReference type="Pfam" id="PF20791">
    <property type="entry name" value="Acyl-ACP_TE_C"/>
    <property type="match status" value="1"/>
</dbReference>
<dbReference type="InterPro" id="IPR050425">
    <property type="entry name" value="NAD(P)_dehydrat-like"/>
</dbReference>
<feature type="domain" description="NAD-dependent epimerase/dehydratase" evidence="3">
    <location>
        <begin position="129"/>
        <end position="381"/>
    </location>
</feature>
<dbReference type="SUPFAM" id="SSF51735">
    <property type="entry name" value="NAD(P)-binding Rossmann-fold domains"/>
    <property type="match status" value="1"/>
</dbReference>
<dbReference type="PANTHER" id="PTHR10366:SF696">
    <property type="entry name" value="OS07G0601900 PROTEIN"/>
    <property type="match status" value="1"/>
</dbReference>
<proteinExistence type="predicted"/>
<evidence type="ECO:0000259" key="4">
    <source>
        <dbReference type="Pfam" id="PF20791"/>
    </source>
</evidence>
<keyword evidence="2" id="KW-0560">Oxidoreductase</keyword>
<gene>
    <name evidence="5" type="ORF">Fot_12507</name>
</gene>
<dbReference type="SUPFAM" id="SSF54637">
    <property type="entry name" value="Thioesterase/thiol ester dehydrase-isomerase"/>
    <property type="match status" value="1"/>
</dbReference>
<dbReference type="GO" id="GO:0016491">
    <property type="term" value="F:oxidoreductase activity"/>
    <property type="evidence" value="ECO:0007669"/>
    <property type="project" value="UniProtKB-KW"/>
</dbReference>
<keyword evidence="1" id="KW-0521">NADP</keyword>
<evidence type="ECO:0000256" key="1">
    <source>
        <dbReference type="ARBA" id="ARBA00022857"/>
    </source>
</evidence>
<dbReference type="FunFam" id="3.40.50.720:FF:000645">
    <property type="entry name" value="Anthocyanidin reductase ((2S)-flavan-3-ol-forming)"/>
    <property type="match status" value="1"/>
</dbReference>
<dbReference type="EMBL" id="JBFOLJ010000003">
    <property type="protein sequence ID" value="KAL2550977.1"/>
    <property type="molecule type" value="Genomic_DNA"/>
</dbReference>
<name>A0ABD1WMQ3_9LAMI</name>
<dbReference type="CDD" id="cd08958">
    <property type="entry name" value="FR_SDR_e"/>
    <property type="match status" value="1"/>
</dbReference>
<reference evidence="6" key="1">
    <citation type="submission" date="2024-07" db="EMBL/GenBank/DDBJ databases">
        <title>Two chromosome-level genome assemblies of Korean endemic species Abeliophyllum distichum and Forsythia ovata (Oleaceae).</title>
        <authorList>
            <person name="Jang H."/>
        </authorList>
    </citation>
    <scope>NUCLEOTIDE SEQUENCE [LARGE SCALE GENOMIC DNA]</scope>
</reference>
<dbReference type="InterPro" id="IPR049427">
    <property type="entry name" value="Acyl-ACP_TE_C"/>
</dbReference>
<sequence>MRRLAKIPDEVREEIGGCFVDSLPVVDEDNRKLLKLNDETFILLRWSDIDVNQHVNNVKYVGWILELAGRNSHHIIEATFTTFSRALRQATEYDPRRCGSVPSVVKHEHINSSFRELFSSMEEGNNVRVCVTGGSGYLGSWLIKKLLEKGYTVHATLRNLDEDRKTSHLKSLPNAESRLVLFQADIYNPEEFEAAIQGCLFVFHLATPMLHTENSKYKDTSEAAIAGVRAIADSCLRSQTVKRLIYTASVMSASALEEDGTGFKTSMDESCWTPLNLSYTYNNQFILDYIKSKTLSEKEILRYNEIETGNKLEVVSLACGLVGGETILSYLPSSLPPVLSQVTGNRLNFDVLRFLQELLGSIPLVHIDDVCEAHIFCMEKPVLRGRFLCAAEAPTIEDMAICYQQNHPELTISQELMSGPDGRSKCDVSKLRKEGFEYKYGMKETLDHSVECARRLGSL</sequence>
<evidence type="ECO:0000259" key="3">
    <source>
        <dbReference type="Pfam" id="PF01370"/>
    </source>
</evidence>
<dbReference type="PANTHER" id="PTHR10366">
    <property type="entry name" value="NAD DEPENDENT EPIMERASE/DEHYDRATASE"/>
    <property type="match status" value="1"/>
</dbReference>
<evidence type="ECO:0000313" key="6">
    <source>
        <dbReference type="Proteomes" id="UP001604277"/>
    </source>
</evidence>
<evidence type="ECO:0000256" key="2">
    <source>
        <dbReference type="ARBA" id="ARBA00023002"/>
    </source>
</evidence>
<comment type="caution">
    <text evidence="5">The sequence shown here is derived from an EMBL/GenBank/DDBJ whole genome shotgun (WGS) entry which is preliminary data.</text>
</comment>
<feature type="domain" description="Acyl-ACP thioesterase-like C-terminal" evidence="4">
    <location>
        <begin position="43"/>
        <end position="70"/>
    </location>
</feature>
<dbReference type="Proteomes" id="UP001604277">
    <property type="component" value="Unassembled WGS sequence"/>
</dbReference>
<dbReference type="Pfam" id="PF01370">
    <property type="entry name" value="Epimerase"/>
    <property type="match status" value="1"/>
</dbReference>
<keyword evidence="6" id="KW-1185">Reference proteome</keyword>
<organism evidence="5 6">
    <name type="scientific">Forsythia ovata</name>
    <dbReference type="NCBI Taxonomy" id="205694"/>
    <lineage>
        <taxon>Eukaryota</taxon>
        <taxon>Viridiplantae</taxon>
        <taxon>Streptophyta</taxon>
        <taxon>Embryophyta</taxon>
        <taxon>Tracheophyta</taxon>
        <taxon>Spermatophyta</taxon>
        <taxon>Magnoliopsida</taxon>
        <taxon>eudicotyledons</taxon>
        <taxon>Gunneridae</taxon>
        <taxon>Pentapetalae</taxon>
        <taxon>asterids</taxon>
        <taxon>lamiids</taxon>
        <taxon>Lamiales</taxon>
        <taxon>Oleaceae</taxon>
        <taxon>Forsythieae</taxon>
        <taxon>Forsythia</taxon>
    </lineage>
</organism>
<dbReference type="Gene3D" id="3.10.129.10">
    <property type="entry name" value="Hotdog Thioesterase"/>
    <property type="match status" value="1"/>
</dbReference>